<reference evidence="7" key="1">
    <citation type="submission" date="2022-02" db="EMBL/GenBank/DDBJ databases">
        <title>Fredinandcohnia quinoae sp. nov. isolated from Chenopodium quinoa seeds.</title>
        <authorList>
            <person name="Saati-Santamaria Z."/>
            <person name="Flores-Felix J.D."/>
            <person name="Igual J.M."/>
            <person name="Velazquez E."/>
            <person name="Garcia-Fraile P."/>
            <person name="Martinez-Molina E."/>
        </authorList>
    </citation>
    <scope>NUCLEOTIDE SEQUENCE</scope>
    <source>
        <strain evidence="7">SECRCQ15</strain>
    </source>
</reference>
<evidence type="ECO:0000313" key="7">
    <source>
        <dbReference type="EMBL" id="MCH1624215.1"/>
    </source>
</evidence>
<feature type="transmembrane region" description="Helical" evidence="6">
    <location>
        <begin position="7"/>
        <end position="26"/>
    </location>
</feature>
<keyword evidence="2" id="KW-1003">Cell membrane</keyword>
<feature type="transmembrane region" description="Helical" evidence="6">
    <location>
        <begin position="72"/>
        <end position="91"/>
    </location>
</feature>
<evidence type="ECO:0000256" key="1">
    <source>
        <dbReference type="ARBA" id="ARBA00004651"/>
    </source>
</evidence>
<evidence type="ECO:0000256" key="3">
    <source>
        <dbReference type="ARBA" id="ARBA00022692"/>
    </source>
</evidence>
<dbReference type="Pfam" id="PF02588">
    <property type="entry name" value="YitT_membrane"/>
    <property type="match status" value="1"/>
</dbReference>
<dbReference type="InterPro" id="IPR051461">
    <property type="entry name" value="UPF0750_membrane"/>
</dbReference>
<dbReference type="PANTHER" id="PTHR33545">
    <property type="entry name" value="UPF0750 MEMBRANE PROTEIN YITT-RELATED"/>
    <property type="match status" value="1"/>
</dbReference>
<feature type="transmembrane region" description="Helical" evidence="6">
    <location>
        <begin position="97"/>
        <end position="122"/>
    </location>
</feature>
<proteinExistence type="predicted"/>
<keyword evidence="5 6" id="KW-0472">Membrane</keyword>
<keyword evidence="3 6" id="KW-0812">Transmembrane</keyword>
<comment type="caution">
    <text evidence="7">The sequence shown here is derived from an EMBL/GenBank/DDBJ whole genome shotgun (WGS) entry which is preliminary data.</text>
</comment>
<evidence type="ECO:0000256" key="6">
    <source>
        <dbReference type="SAM" id="Phobius"/>
    </source>
</evidence>
<dbReference type="RefSeq" id="WP_240252464.1">
    <property type="nucleotide sequence ID" value="NZ_JAKTTI010000002.1"/>
</dbReference>
<keyword evidence="4 6" id="KW-1133">Transmembrane helix</keyword>
<dbReference type="AlphaFoldDB" id="A0AAW5DYX7"/>
<dbReference type="GO" id="GO:0005886">
    <property type="term" value="C:plasma membrane"/>
    <property type="evidence" value="ECO:0007669"/>
    <property type="project" value="UniProtKB-SubCell"/>
</dbReference>
<dbReference type="InterPro" id="IPR003740">
    <property type="entry name" value="YitT"/>
</dbReference>
<evidence type="ECO:0000256" key="2">
    <source>
        <dbReference type="ARBA" id="ARBA00022475"/>
    </source>
</evidence>
<keyword evidence="8" id="KW-1185">Reference proteome</keyword>
<name>A0AAW5DYX7_9BACI</name>
<dbReference type="EMBL" id="JAKTTI010000002">
    <property type="protein sequence ID" value="MCH1624215.1"/>
    <property type="molecule type" value="Genomic_DNA"/>
</dbReference>
<evidence type="ECO:0000256" key="4">
    <source>
        <dbReference type="ARBA" id="ARBA00022989"/>
    </source>
</evidence>
<dbReference type="Proteomes" id="UP001431131">
    <property type="component" value="Unassembled WGS sequence"/>
</dbReference>
<protein>
    <submittedName>
        <fullName evidence="7">YitT family protein</fullName>
    </submittedName>
</protein>
<evidence type="ECO:0000313" key="8">
    <source>
        <dbReference type="Proteomes" id="UP001431131"/>
    </source>
</evidence>
<feature type="transmembrane region" description="Helical" evidence="6">
    <location>
        <begin position="170"/>
        <end position="189"/>
    </location>
</feature>
<sequence length="197" mass="21242">MLFIKKGFVIVMGSILLSVGINYFLVPYKILDGGIIGIGLIIKYLFGLKTGLTIICLSIPIFTIAWFKYKSYFYNSLPGILISSFFIDILQPISHKILFMFDAAISAIIGGALIGLGFGLMLKFKTSTGGIDLLALLISDFTGVNVGLLILITDAIVISIGGFLFSTETFFLSAISILSGGIITSICNLKGDQRIAY</sequence>
<gene>
    <name evidence="7" type="ORF">MJG50_02650</name>
</gene>
<accession>A0AAW5DYX7</accession>
<feature type="transmembrane region" description="Helical" evidence="6">
    <location>
        <begin position="46"/>
        <end position="67"/>
    </location>
</feature>
<comment type="subcellular location">
    <subcellularLocation>
        <location evidence="1">Cell membrane</location>
        <topology evidence="1">Multi-pass membrane protein</topology>
    </subcellularLocation>
</comment>
<dbReference type="PANTHER" id="PTHR33545:SF5">
    <property type="entry name" value="UPF0750 MEMBRANE PROTEIN YITT"/>
    <property type="match status" value="1"/>
</dbReference>
<evidence type="ECO:0000256" key="5">
    <source>
        <dbReference type="ARBA" id="ARBA00023136"/>
    </source>
</evidence>
<organism evidence="7 8">
    <name type="scientific">Fredinandcohnia quinoae</name>
    <dbReference type="NCBI Taxonomy" id="2918902"/>
    <lineage>
        <taxon>Bacteria</taxon>
        <taxon>Bacillati</taxon>
        <taxon>Bacillota</taxon>
        <taxon>Bacilli</taxon>
        <taxon>Bacillales</taxon>
        <taxon>Bacillaceae</taxon>
        <taxon>Fredinandcohnia</taxon>
    </lineage>
</organism>
<feature type="transmembrane region" description="Helical" evidence="6">
    <location>
        <begin position="134"/>
        <end position="164"/>
    </location>
</feature>